<dbReference type="OrthoDB" id="10653324at2759"/>
<evidence type="ECO:0008006" key="3">
    <source>
        <dbReference type="Google" id="ProtNLM"/>
    </source>
</evidence>
<proteinExistence type="predicted"/>
<dbReference type="AlphaFoldDB" id="A0A420ITU2"/>
<comment type="caution">
    <text evidence="1">The sequence shown here is derived from an EMBL/GenBank/DDBJ whole genome shotgun (WGS) entry which is preliminary data.</text>
</comment>
<organism evidence="1 2">
    <name type="scientific">Golovinomyces cichoracearum</name>
    <dbReference type="NCBI Taxonomy" id="62708"/>
    <lineage>
        <taxon>Eukaryota</taxon>
        <taxon>Fungi</taxon>
        <taxon>Dikarya</taxon>
        <taxon>Ascomycota</taxon>
        <taxon>Pezizomycotina</taxon>
        <taxon>Leotiomycetes</taxon>
        <taxon>Erysiphales</taxon>
        <taxon>Erysiphaceae</taxon>
        <taxon>Golovinomyces</taxon>
    </lineage>
</organism>
<dbReference type="Proteomes" id="UP000285405">
    <property type="component" value="Unassembled WGS sequence"/>
</dbReference>
<gene>
    <name evidence="1" type="ORF">GcC1_059034</name>
</gene>
<protein>
    <recommendedName>
        <fullName evidence="3">Tesmin/TSO1-like CXC domain-containing protein</fullName>
    </recommendedName>
</protein>
<evidence type="ECO:0000313" key="2">
    <source>
        <dbReference type="Proteomes" id="UP000285405"/>
    </source>
</evidence>
<dbReference type="EMBL" id="MCBR01005966">
    <property type="protein sequence ID" value="RKF77962.1"/>
    <property type="molecule type" value="Genomic_DNA"/>
</dbReference>
<evidence type="ECO:0000313" key="1">
    <source>
        <dbReference type="EMBL" id="RKF77962.1"/>
    </source>
</evidence>
<accession>A0A420ITU2</accession>
<name>A0A420ITU2_9PEZI</name>
<sequence length="233" mass="25762">MCLREQKEKRERELVANQRAGEKGENYEAKACTGVYSQTMGFPCGGKLDRIIPNPSRVVIEAEQRIQEPNIIIRARSKRITNSHSSNTGISGTRREATWSERVAPNHEATPPANTLVSAAQIARRYGQPPPPINNARGRLTVPFGVAHCKCKAGCGTRSCPCRKAGKICRIYCHINKTFCETMKATDIDDNNDISLLERNTSGMCYNGSVSVPRSISPGNSDLERPSKRVRFS</sequence>
<reference evidence="1 2" key="1">
    <citation type="journal article" date="2018" name="BMC Genomics">
        <title>Comparative genome analyses reveal sequence features reflecting distinct modes of host-adaptation between dicot and monocot powdery mildew.</title>
        <authorList>
            <person name="Wu Y."/>
            <person name="Ma X."/>
            <person name="Pan Z."/>
            <person name="Kale S.D."/>
            <person name="Song Y."/>
            <person name="King H."/>
            <person name="Zhang Q."/>
            <person name="Presley C."/>
            <person name="Deng X."/>
            <person name="Wei C.I."/>
            <person name="Xiao S."/>
        </authorList>
    </citation>
    <scope>NUCLEOTIDE SEQUENCE [LARGE SCALE GENOMIC DNA]</scope>
    <source>
        <strain evidence="1">UCSC1</strain>
    </source>
</reference>